<dbReference type="AlphaFoldDB" id="A0A545UDJ7"/>
<comment type="caution">
    <text evidence="4">The sequence shown here is derived from an EMBL/GenBank/DDBJ whole genome shotgun (WGS) entry which is preliminary data.</text>
</comment>
<evidence type="ECO:0000256" key="2">
    <source>
        <dbReference type="ARBA" id="ARBA00022729"/>
    </source>
</evidence>
<dbReference type="OrthoDB" id="5734775at2"/>
<proteinExistence type="inferred from homology"/>
<gene>
    <name evidence="4" type="ORF">FLL46_11690</name>
</gene>
<dbReference type="Pfam" id="PF09829">
    <property type="entry name" value="DUF2057"/>
    <property type="match status" value="1"/>
</dbReference>
<reference evidence="4 5" key="1">
    <citation type="submission" date="2019-07" db="EMBL/GenBank/DDBJ databases">
        <title>Draft genome for Aliikangiella sp. M105.</title>
        <authorList>
            <person name="Wang G."/>
        </authorList>
    </citation>
    <scope>NUCLEOTIDE SEQUENCE [LARGE SCALE GENOMIC DNA]</scope>
    <source>
        <strain evidence="4 5">M105</strain>
    </source>
</reference>
<keyword evidence="2" id="KW-0732">Signal</keyword>
<protein>
    <submittedName>
        <fullName evidence="4">DUF2057 domain-containing protein</fullName>
    </submittedName>
</protein>
<sequence>MFNQRANLNYQFLKFPFSSLLIKALLILSVFLFSSVQAQPKLTIAESFNIKALNGKNYPSGLLNQNRQLSLRPGLNKLAIEFEEVYEDEDGENFDIVKSDPYLLSIYLEKDGNYFQRFIKPVDASAAKRYILNPVFEVVKGDRNSKVKFQLRPLASDQTSFLISETRPRQKAAVNLSHQNKNSGSISPNNKASILSGENSPQRPISQGRSMPTKMLHYWWQQASPEERKAFLQSIEKGQ</sequence>
<evidence type="ECO:0000256" key="1">
    <source>
        <dbReference type="ARBA" id="ARBA00008490"/>
    </source>
</evidence>
<evidence type="ECO:0000313" key="5">
    <source>
        <dbReference type="Proteomes" id="UP000315439"/>
    </source>
</evidence>
<dbReference type="PANTHER" id="PTHR38108:SF1">
    <property type="entry name" value="UPF0319 PROTEIN YCCT"/>
    <property type="match status" value="1"/>
</dbReference>
<name>A0A545UDJ7_9GAMM</name>
<organism evidence="4 5">
    <name type="scientific">Aliikangiella coralliicola</name>
    <dbReference type="NCBI Taxonomy" id="2592383"/>
    <lineage>
        <taxon>Bacteria</taxon>
        <taxon>Pseudomonadati</taxon>
        <taxon>Pseudomonadota</taxon>
        <taxon>Gammaproteobacteria</taxon>
        <taxon>Oceanospirillales</taxon>
        <taxon>Pleioneaceae</taxon>
        <taxon>Aliikangiella</taxon>
    </lineage>
</organism>
<comment type="similarity">
    <text evidence="1">Belongs to the UPF0319 family.</text>
</comment>
<accession>A0A545UDJ7</accession>
<feature type="compositionally biased region" description="Polar residues" evidence="3">
    <location>
        <begin position="176"/>
        <end position="210"/>
    </location>
</feature>
<keyword evidence="5" id="KW-1185">Reference proteome</keyword>
<feature type="region of interest" description="Disordered" evidence="3">
    <location>
        <begin position="172"/>
        <end position="210"/>
    </location>
</feature>
<dbReference type="InterPro" id="IPR018635">
    <property type="entry name" value="UPF0319"/>
</dbReference>
<evidence type="ECO:0000256" key="3">
    <source>
        <dbReference type="SAM" id="MobiDB-lite"/>
    </source>
</evidence>
<dbReference type="Proteomes" id="UP000315439">
    <property type="component" value="Unassembled WGS sequence"/>
</dbReference>
<evidence type="ECO:0000313" key="4">
    <source>
        <dbReference type="EMBL" id="TQV87529.1"/>
    </source>
</evidence>
<dbReference type="PANTHER" id="PTHR38108">
    <property type="entry name" value="UPF0319 PROTEIN YCCT"/>
    <property type="match status" value="1"/>
</dbReference>
<dbReference type="RefSeq" id="WP_142893706.1">
    <property type="nucleotide sequence ID" value="NZ_ML660164.1"/>
</dbReference>
<dbReference type="EMBL" id="VIKS01000007">
    <property type="protein sequence ID" value="TQV87529.1"/>
    <property type="molecule type" value="Genomic_DNA"/>
</dbReference>